<dbReference type="EMBL" id="BTGU01000074">
    <property type="protein sequence ID" value="GMN57987.1"/>
    <property type="molecule type" value="Genomic_DNA"/>
</dbReference>
<dbReference type="InterPro" id="IPR018119">
    <property type="entry name" value="Strictosidine_synth_cons-reg"/>
</dbReference>
<reference evidence="7" key="1">
    <citation type="submission" date="2023-07" db="EMBL/GenBank/DDBJ databases">
        <title>draft genome sequence of fig (Ficus carica).</title>
        <authorList>
            <person name="Takahashi T."/>
            <person name="Nishimura K."/>
        </authorList>
    </citation>
    <scope>NUCLEOTIDE SEQUENCE</scope>
</reference>
<comment type="caution">
    <text evidence="7">The sequence shown here is derived from an EMBL/GenBank/DDBJ whole genome shotgun (WGS) entry which is preliminary data.</text>
</comment>
<evidence type="ECO:0000256" key="5">
    <source>
        <dbReference type="SAM" id="SignalP"/>
    </source>
</evidence>
<dbReference type="InterPro" id="IPR011042">
    <property type="entry name" value="6-blade_b-propeller_TolB-like"/>
</dbReference>
<evidence type="ECO:0000313" key="8">
    <source>
        <dbReference type="Proteomes" id="UP001187192"/>
    </source>
</evidence>
<dbReference type="Proteomes" id="UP001187192">
    <property type="component" value="Unassembled WGS sequence"/>
</dbReference>
<dbReference type="Gene3D" id="2.120.10.30">
    <property type="entry name" value="TolB, C-terminal domain"/>
    <property type="match status" value="1"/>
</dbReference>
<dbReference type="GO" id="GO:0005773">
    <property type="term" value="C:vacuole"/>
    <property type="evidence" value="ECO:0007669"/>
    <property type="project" value="UniProtKB-SubCell"/>
</dbReference>
<feature type="domain" description="Strictosidine synthase conserved region" evidence="6">
    <location>
        <begin position="142"/>
        <end position="229"/>
    </location>
</feature>
<accession>A0AA88DMD1</accession>
<proteinExistence type="inferred from homology"/>
<keyword evidence="5" id="KW-0732">Signal</keyword>
<evidence type="ECO:0000256" key="3">
    <source>
        <dbReference type="ARBA" id="ARBA00022554"/>
    </source>
</evidence>
<keyword evidence="4" id="KW-0325">Glycoprotein</keyword>
<dbReference type="SUPFAM" id="SSF63829">
    <property type="entry name" value="Calcium-dependent phosphotriesterase"/>
    <property type="match status" value="1"/>
</dbReference>
<evidence type="ECO:0000256" key="1">
    <source>
        <dbReference type="ARBA" id="ARBA00004116"/>
    </source>
</evidence>
<keyword evidence="8" id="KW-1185">Reference proteome</keyword>
<dbReference type="GO" id="GO:0012505">
    <property type="term" value="C:endomembrane system"/>
    <property type="evidence" value="ECO:0007669"/>
    <property type="project" value="TreeGrafter"/>
</dbReference>
<sequence>MLFLFSFLLCFPSVLSEVRFNFEQLGLPSTSVGPTSSEFDSLGRGPYTSISDGRIVRYDGSNVGFVDFAFSSPNRSPRVCDGTNDPNLGHICGRSLGIRFYLKTGELFIADAYRGLVVAGPGGGLATTIATSAEGQTFKFVDGVDVDPFSGHVYFTDASSRFSLSQMSEAIAAGDKTGRLLKYNPSTKQVTVLLKGLAGAAGVAVSSNSTYVLVTEFLAKRVRKLWLSGPKANTSEVVVTLKGRPDKIRRINSRFFWVAMNVRNSMDTPNVPKAVRINGDGKILETLSLVNYLGRNTTVSEFNERDSRYYLGSLQADFLGVLDFLV</sequence>
<comment type="similarity">
    <text evidence="2">Belongs to the strictosidine synthase family.</text>
</comment>
<feature type="signal peptide" evidence="5">
    <location>
        <begin position="1"/>
        <end position="16"/>
    </location>
</feature>
<evidence type="ECO:0000256" key="2">
    <source>
        <dbReference type="ARBA" id="ARBA00009191"/>
    </source>
</evidence>
<protein>
    <recommendedName>
        <fullName evidence="6">Strictosidine synthase conserved region domain-containing protein</fullName>
    </recommendedName>
</protein>
<keyword evidence="3" id="KW-0926">Vacuole</keyword>
<comment type="subcellular location">
    <subcellularLocation>
        <location evidence="1">Vacuole</location>
    </subcellularLocation>
</comment>
<evidence type="ECO:0000256" key="4">
    <source>
        <dbReference type="ARBA" id="ARBA00023180"/>
    </source>
</evidence>
<dbReference type="Pfam" id="PF03088">
    <property type="entry name" value="Str_synth"/>
    <property type="match status" value="1"/>
</dbReference>
<feature type="chain" id="PRO_5041713940" description="Strictosidine synthase conserved region domain-containing protein" evidence="5">
    <location>
        <begin position="17"/>
        <end position="326"/>
    </location>
</feature>
<gene>
    <name evidence="7" type="ORF">TIFTF001_027078</name>
</gene>
<dbReference type="PANTHER" id="PTHR10426:SF136">
    <property type="entry name" value="PROTEIN STRICTOSIDINE SYNTHASE-LIKE 9-LIKE"/>
    <property type="match status" value="1"/>
</dbReference>
<dbReference type="PANTHER" id="PTHR10426">
    <property type="entry name" value="STRICTOSIDINE SYNTHASE-RELATED"/>
    <property type="match status" value="1"/>
</dbReference>
<evidence type="ECO:0000313" key="7">
    <source>
        <dbReference type="EMBL" id="GMN57987.1"/>
    </source>
</evidence>
<dbReference type="AlphaFoldDB" id="A0AA88DMD1"/>
<organism evidence="7 8">
    <name type="scientific">Ficus carica</name>
    <name type="common">Common fig</name>
    <dbReference type="NCBI Taxonomy" id="3494"/>
    <lineage>
        <taxon>Eukaryota</taxon>
        <taxon>Viridiplantae</taxon>
        <taxon>Streptophyta</taxon>
        <taxon>Embryophyta</taxon>
        <taxon>Tracheophyta</taxon>
        <taxon>Spermatophyta</taxon>
        <taxon>Magnoliopsida</taxon>
        <taxon>eudicotyledons</taxon>
        <taxon>Gunneridae</taxon>
        <taxon>Pentapetalae</taxon>
        <taxon>rosids</taxon>
        <taxon>fabids</taxon>
        <taxon>Rosales</taxon>
        <taxon>Moraceae</taxon>
        <taxon>Ficeae</taxon>
        <taxon>Ficus</taxon>
    </lineage>
</organism>
<name>A0AA88DMD1_FICCA</name>
<evidence type="ECO:0000259" key="6">
    <source>
        <dbReference type="Pfam" id="PF03088"/>
    </source>
</evidence>
<dbReference type="GO" id="GO:0016787">
    <property type="term" value="F:hydrolase activity"/>
    <property type="evidence" value="ECO:0007669"/>
    <property type="project" value="TreeGrafter"/>
</dbReference>